<gene>
    <name evidence="4" type="ORF">VTJ49DRAFT_2869</name>
</gene>
<feature type="region of interest" description="Disordered" evidence="1">
    <location>
        <begin position="1"/>
        <end position="28"/>
    </location>
</feature>
<dbReference type="EMBL" id="JAZGSY010000228">
    <property type="protein sequence ID" value="KAL1838235.1"/>
    <property type="molecule type" value="Genomic_DNA"/>
</dbReference>
<feature type="domain" description="SMODS and SLOG-associating 2TM effector" evidence="3">
    <location>
        <begin position="77"/>
        <end position="194"/>
    </location>
</feature>
<reference evidence="4 5" key="1">
    <citation type="journal article" date="2024" name="Commun. Biol.">
        <title>Comparative genomic analysis of thermophilic fungi reveals convergent evolutionary adaptations and gene losses.</title>
        <authorList>
            <person name="Steindorff A.S."/>
            <person name="Aguilar-Pontes M.V."/>
            <person name="Robinson A.J."/>
            <person name="Andreopoulos B."/>
            <person name="LaButti K."/>
            <person name="Kuo A."/>
            <person name="Mondo S."/>
            <person name="Riley R."/>
            <person name="Otillar R."/>
            <person name="Haridas S."/>
            <person name="Lipzen A."/>
            <person name="Grimwood J."/>
            <person name="Schmutz J."/>
            <person name="Clum A."/>
            <person name="Reid I.D."/>
            <person name="Moisan M.C."/>
            <person name="Butler G."/>
            <person name="Nguyen T.T.M."/>
            <person name="Dewar K."/>
            <person name="Conant G."/>
            <person name="Drula E."/>
            <person name="Henrissat B."/>
            <person name="Hansel C."/>
            <person name="Singer S."/>
            <person name="Hutchinson M.I."/>
            <person name="de Vries R.P."/>
            <person name="Natvig D.O."/>
            <person name="Powell A.J."/>
            <person name="Tsang A."/>
            <person name="Grigoriev I.V."/>
        </authorList>
    </citation>
    <scope>NUCLEOTIDE SEQUENCE [LARGE SCALE GENOMIC DNA]</scope>
    <source>
        <strain evidence="4 5">CBS 620.91</strain>
    </source>
</reference>
<proteinExistence type="predicted"/>
<sequence length="237" mass="26259">MRLLEPASYMPGPVNPDTVTPSSDPTQSHRFLDTTEWARVAHGVGAIHADDEAHHVARPTCWYWPPKRMPEGLYRDVVFQRSKYQVAFFTLGTMHWALMIVQVMVGAVLTVLGSLSVRETKVITILAAANTVGAGLLGLMHNSGLPDRYRMDKAQFVAVEDYIRSVLDTGIVEAQQTVEDVLNECYARFANARSTVLSNKPDVYAMPLPNNGKVTVMHCSEPAMHIHMGRKSGMEGH</sequence>
<comment type="caution">
    <text evidence="4">The sequence shown here is derived from an EMBL/GenBank/DDBJ whole genome shotgun (WGS) entry which is preliminary data.</text>
</comment>
<keyword evidence="2" id="KW-0812">Transmembrane</keyword>
<dbReference type="Proteomes" id="UP001583172">
    <property type="component" value="Unassembled WGS sequence"/>
</dbReference>
<feature type="compositionally biased region" description="Polar residues" evidence="1">
    <location>
        <begin position="17"/>
        <end position="28"/>
    </location>
</feature>
<feature type="transmembrane region" description="Helical" evidence="2">
    <location>
        <begin position="122"/>
        <end position="140"/>
    </location>
</feature>
<evidence type="ECO:0000256" key="1">
    <source>
        <dbReference type="SAM" id="MobiDB-lite"/>
    </source>
</evidence>
<evidence type="ECO:0000313" key="5">
    <source>
        <dbReference type="Proteomes" id="UP001583172"/>
    </source>
</evidence>
<evidence type="ECO:0000313" key="4">
    <source>
        <dbReference type="EMBL" id="KAL1838235.1"/>
    </source>
</evidence>
<dbReference type="Pfam" id="PF18142">
    <property type="entry name" value="SLATT_fungal"/>
    <property type="match status" value="1"/>
</dbReference>
<name>A0ABR3V8Z9_HUMIN</name>
<evidence type="ECO:0000259" key="3">
    <source>
        <dbReference type="Pfam" id="PF18142"/>
    </source>
</evidence>
<dbReference type="PANTHER" id="PTHR38793:SF1">
    <property type="entry name" value="SMODS AND SLOG-ASSOCIATING 2TM EFFECTOR DOMAIN-CONTAINING PROTEIN"/>
    <property type="match status" value="1"/>
</dbReference>
<keyword evidence="2" id="KW-1133">Transmembrane helix</keyword>
<feature type="transmembrane region" description="Helical" evidence="2">
    <location>
        <begin position="86"/>
        <end position="110"/>
    </location>
</feature>
<dbReference type="NCBIfam" id="NF033635">
    <property type="entry name" value="SLATT_fungal"/>
    <property type="match status" value="1"/>
</dbReference>
<protein>
    <recommendedName>
        <fullName evidence="3">SMODS and SLOG-associating 2TM effector domain-containing protein</fullName>
    </recommendedName>
</protein>
<accession>A0ABR3V8Z9</accession>
<organism evidence="4 5">
    <name type="scientific">Humicola insolens</name>
    <name type="common">Soft-rot fungus</name>
    <dbReference type="NCBI Taxonomy" id="85995"/>
    <lineage>
        <taxon>Eukaryota</taxon>
        <taxon>Fungi</taxon>
        <taxon>Dikarya</taxon>
        <taxon>Ascomycota</taxon>
        <taxon>Pezizomycotina</taxon>
        <taxon>Sordariomycetes</taxon>
        <taxon>Sordariomycetidae</taxon>
        <taxon>Sordariales</taxon>
        <taxon>Chaetomiaceae</taxon>
        <taxon>Mycothermus</taxon>
    </lineage>
</organism>
<dbReference type="InterPro" id="IPR041622">
    <property type="entry name" value="SLATT_fungi"/>
</dbReference>
<evidence type="ECO:0000256" key="2">
    <source>
        <dbReference type="SAM" id="Phobius"/>
    </source>
</evidence>
<keyword evidence="5" id="KW-1185">Reference proteome</keyword>
<keyword evidence="2" id="KW-0472">Membrane</keyword>
<dbReference type="PANTHER" id="PTHR38793">
    <property type="entry name" value="SLATT_FUNGAL DOMAIN-CONTAINING PROTEIN-RELATED"/>
    <property type="match status" value="1"/>
</dbReference>